<comment type="caution">
    <text evidence="7">The sequence shown here is derived from an EMBL/GenBank/DDBJ whole genome shotgun (WGS) entry which is preliminary data.</text>
</comment>
<feature type="transmembrane region" description="Helical" evidence="6">
    <location>
        <begin position="188"/>
        <end position="206"/>
    </location>
</feature>
<sequence length="436" mass="48718">MKIFHVGKRILAHELISGSLYLFLGAVVSSFLAFLLNLFLARNLVPSDYGIFASLISLIILITIPALSINTIIVRFATDYFSKGEMGKGAKLYKETLKILSFFSLLIFGIFVLLSFPIMSFLHIDNIWYVILAGLIIALSYITVINTAFLQSLLKFNFLSFVNVASALIRLLSGVFLIILGFRVFGGLFAIISMSIVSFVLAFIPLRFVLREKGGTTSISGKEIFSYAIPTTVAIFFLTSFTSMDVILVKHFFNSSDAGLYGGLSLIGKVIYYFTGPITMVMFPLLIKRHTRGENFNNLFYLAFMLLTLSSFALTIFYYMFPKFVINFFLGGGEYLSAVPYLGFFAIFITVFNMLTILVSFFLSIKKTKVYSAVVMGAILQTILIFLFHKSFFQIIGVSLLASGLVLIILLIYYVKLFVNIKNIGEIISIINNPQG</sequence>
<dbReference type="GO" id="GO:0005886">
    <property type="term" value="C:plasma membrane"/>
    <property type="evidence" value="ECO:0007669"/>
    <property type="project" value="UniProtKB-SubCell"/>
</dbReference>
<gene>
    <name evidence="7" type="ORF">A3F29_00460</name>
</gene>
<evidence type="ECO:0000256" key="5">
    <source>
        <dbReference type="ARBA" id="ARBA00023136"/>
    </source>
</evidence>
<feature type="transmembrane region" description="Helical" evidence="6">
    <location>
        <begin position="127"/>
        <end position="149"/>
    </location>
</feature>
<comment type="subcellular location">
    <subcellularLocation>
        <location evidence="1">Cell membrane</location>
        <topology evidence="1">Multi-pass membrane protein</topology>
    </subcellularLocation>
</comment>
<evidence type="ECO:0000256" key="4">
    <source>
        <dbReference type="ARBA" id="ARBA00022989"/>
    </source>
</evidence>
<keyword evidence="5 6" id="KW-0472">Membrane</keyword>
<evidence type="ECO:0000256" key="6">
    <source>
        <dbReference type="SAM" id="Phobius"/>
    </source>
</evidence>
<accession>A0A1F7HGX4</accession>
<dbReference type="EMBL" id="MFZV01000044">
    <property type="protein sequence ID" value="OGK30461.1"/>
    <property type="molecule type" value="Genomic_DNA"/>
</dbReference>
<feature type="transmembrane region" description="Helical" evidence="6">
    <location>
        <begin position="341"/>
        <end position="363"/>
    </location>
</feature>
<keyword evidence="2" id="KW-1003">Cell membrane</keyword>
<evidence type="ECO:0008006" key="9">
    <source>
        <dbReference type="Google" id="ProtNLM"/>
    </source>
</evidence>
<evidence type="ECO:0000256" key="3">
    <source>
        <dbReference type="ARBA" id="ARBA00022692"/>
    </source>
</evidence>
<dbReference type="InterPro" id="IPR050833">
    <property type="entry name" value="Poly_Biosynth_Transport"/>
</dbReference>
<feature type="transmembrane region" description="Helical" evidence="6">
    <location>
        <begin position="227"/>
        <end position="250"/>
    </location>
</feature>
<evidence type="ECO:0000256" key="1">
    <source>
        <dbReference type="ARBA" id="ARBA00004651"/>
    </source>
</evidence>
<evidence type="ECO:0000256" key="2">
    <source>
        <dbReference type="ARBA" id="ARBA00022475"/>
    </source>
</evidence>
<feature type="transmembrane region" description="Helical" evidence="6">
    <location>
        <begin position="395"/>
        <end position="415"/>
    </location>
</feature>
<dbReference type="Proteomes" id="UP000177199">
    <property type="component" value="Unassembled WGS sequence"/>
</dbReference>
<protein>
    <recommendedName>
        <fullName evidence="9">Polysaccharide biosynthesis protein C-terminal domain-containing protein</fullName>
    </recommendedName>
</protein>
<organism evidence="7 8">
    <name type="scientific">Candidatus Roizmanbacteria bacterium RIFCSPHIGHO2_12_FULL_33_9</name>
    <dbReference type="NCBI Taxonomy" id="1802045"/>
    <lineage>
        <taxon>Bacteria</taxon>
        <taxon>Candidatus Roizmaniibacteriota</taxon>
    </lineage>
</organism>
<dbReference type="PANTHER" id="PTHR30250:SF28">
    <property type="entry name" value="POLYSACCHARIDE BIOSYNTHESIS PROTEIN"/>
    <property type="match status" value="1"/>
</dbReference>
<feature type="transmembrane region" description="Helical" evidence="6">
    <location>
        <begin position="20"/>
        <end position="40"/>
    </location>
</feature>
<feature type="transmembrane region" description="Helical" evidence="6">
    <location>
        <begin position="52"/>
        <end position="78"/>
    </location>
</feature>
<feature type="transmembrane region" description="Helical" evidence="6">
    <location>
        <begin position="370"/>
        <end position="389"/>
    </location>
</feature>
<feature type="transmembrane region" description="Helical" evidence="6">
    <location>
        <begin position="161"/>
        <end position="182"/>
    </location>
</feature>
<keyword evidence="4 6" id="KW-1133">Transmembrane helix</keyword>
<name>A0A1F7HGX4_9BACT</name>
<feature type="transmembrane region" description="Helical" evidence="6">
    <location>
        <begin position="99"/>
        <end position="121"/>
    </location>
</feature>
<evidence type="ECO:0000313" key="7">
    <source>
        <dbReference type="EMBL" id="OGK30461.1"/>
    </source>
</evidence>
<dbReference type="PANTHER" id="PTHR30250">
    <property type="entry name" value="PST FAMILY PREDICTED COLANIC ACID TRANSPORTER"/>
    <property type="match status" value="1"/>
</dbReference>
<feature type="transmembrane region" description="Helical" evidence="6">
    <location>
        <begin position="270"/>
        <end position="287"/>
    </location>
</feature>
<dbReference type="Pfam" id="PF13440">
    <property type="entry name" value="Polysacc_synt_3"/>
    <property type="match status" value="1"/>
</dbReference>
<proteinExistence type="predicted"/>
<dbReference type="AlphaFoldDB" id="A0A1F7HGX4"/>
<feature type="transmembrane region" description="Helical" evidence="6">
    <location>
        <begin position="299"/>
        <end position="321"/>
    </location>
</feature>
<evidence type="ECO:0000313" key="8">
    <source>
        <dbReference type="Proteomes" id="UP000177199"/>
    </source>
</evidence>
<keyword evidence="3 6" id="KW-0812">Transmembrane</keyword>
<reference evidence="7 8" key="1">
    <citation type="journal article" date="2016" name="Nat. Commun.">
        <title>Thousands of microbial genomes shed light on interconnected biogeochemical processes in an aquifer system.</title>
        <authorList>
            <person name="Anantharaman K."/>
            <person name="Brown C.T."/>
            <person name="Hug L.A."/>
            <person name="Sharon I."/>
            <person name="Castelle C.J."/>
            <person name="Probst A.J."/>
            <person name="Thomas B.C."/>
            <person name="Singh A."/>
            <person name="Wilkins M.J."/>
            <person name="Karaoz U."/>
            <person name="Brodie E.L."/>
            <person name="Williams K.H."/>
            <person name="Hubbard S.S."/>
            <person name="Banfield J.F."/>
        </authorList>
    </citation>
    <scope>NUCLEOTIDE SEQUENCE [LARGE SCALE GENOMIC DNA]</scope>
</reference>